<dbReference type="InterPro" id="IPR036388">
    <property type="entry name" value="WH-like_DNA-bd_sf"/>
</dbReference>
<reference evidence="3" key="1">
    <citation type="journal article" date="2019" name="Int. J. Syst. Evol. Microbiol.">
        <title>The Global Catalogue of Microorganisms (GCM) 10K type strain sequencing project: providing services to taxonomists for standard genome sequencing and annotation.</title>
        <authorList>
            <consortium name="The Broad Institute Genomics Platform"/>
            <consortium name="The Broad Institute Genome Sequencing Center for Infectious Disease"/>
            <person name="Wu L."/>
            <person name="Ma J."/>
        </authorList>
    </citation>
    <scope>NUCLEOTIDE SEQUENCE [LARGE SCALE GENOMIC DNA]</scope>
    <source>
        <strain evidence="3">JCM 15089</strain>
    </source>
</reference>
<dbReference type="InterPro" id="IPR021251">
    <property type="entry name" value="DUF2793"/>
</dbReference>
<dbReference type="EMBL" id="BAAADD010000003">
    <property type="protein sequence ID" value="GAA0566636.1"/>
    <property type="molecule type" value="Genomic_DNA"/>
</dbReference>
<dbReference type="CDD" id="cd10144">
    <property type="entry name" value="Peptidase_S74_CIMCD"/>
    <property type="match status" value="1"/>
</dbReference>
<sequence>MSDDTARLKLPHLVSLQELNAVTWNEALEQIDALVDLHLLGQFVNTPPASPQDGDAYLIGGAPTGAWSGYAYKIASCRDGAWRFYQPFNGLSAFVAGTVIVYVNGVWQPVGSTDFATRSGSETLTGKTLSNAALSGTTGFPGGSAISASGWIGVGKAPVHTLDVVRTDVTSNAFVQAGASVVYTATPGGLTGTNFVIAGYYAATLNGPVTSGSTYLRGLQGSATLNATAMGALIETLGLTFAIYNYQPAGSSVVNVCGTDVWYNHRGGGSLTNLFGFRWIGALSGGTGTIANSYGLYLDTSALDSCIASNYGVYQAGGNARNYFAGRVGLGTSSPLAGCALDAAGHVFPHAANSYNLGSSSYYWANGYIQNAWTVVSDETLKDDIAGLTEAEMAVAKRIASLIATYKMKTAVAEKGPLARKHCGWIAQRIEEVFADHGLDPFAYGCVGFDPATKTVTRVRSVTRPKMDGPDAVIDADGTPVMETVDEAYDEEVPDCDESGAQRTIHNLRLEEVTAFALAGLAARVAALEAERGDDD</sequence>
<dbReference type="Gene3D" id="1.10.10.10">
    <property type="entry name" value="Winged helix-like DNA-binding domain superfamily/Winged helix DNA-binding domain"/>
    <property type="match status" value="1"/>
</dbReference>
<dbReference type="Pfam" id="PF13884">
    <property type="entry name" value="Peptidase_S74"/>
    <property type="match status" value="1"/>
</dbReference>
<protein>
    <recommendedName>
        <fullName evidence="1">Peptidase S74 domain-containing protein</fullName>
    </recommendedName>
</protein>
<proteinExistence type="predicted"/>
<accession>A0ABP3PFX9</accession>
<dbReference type="InterPro" id="IPR030392">
    <property type="entry name" value="S74_ICA"/>
</dbReference>
<evidence type="ECO:0000313" key="2">
    <source>
        <dbReference type="EMBL" id="GAA0566636.1"/>
    </source>
</evidence>
<dbReference type="Pfam" id="PF10983">
    <property type="entry name" value="DUF2793"/>
    <property type="match status" value="1"/>
</dbReference>
<feature type="domain" description="Peptidase S74" evidence="1">
    <location>
        <begin position="377"/>
        <end position="532"/>
    </location>
</feature>
<name>A0ABP3PFX9_9PROT</name>
<evidence type="ECO:0000259" key="1">
    <source>
        <dbReference type="PROSITE" id="PS51688"/>
    </source>
</evidence>
<comment type="caution">
    <text evidence="2">The sequence shown here is derived from an EMBL/GenBank/DDBJ whole genome shotgun (WGS) entry which is preliminary data.</text>
</comment>
<organism evidence="2 3">
    <name type="scientific">Rhizomicrobium electricum</name>
    <dbReference type="NCBI Taxonomy" id="480070"/>
    <lineage>
        <taxon>Bacteria</taxon>
        <taxon>Pseudomonadati</taxon>
        <taxon>Pseudomonadota</taxon>
        <taxon>Alphaproteobacteria</taxon>
        <taxon>Micropepsales</taxon>
        <taxon>Micropepsaceae</taxon>
        <taxon>Rhizomicrobium</taxon>
    </lineage>
</organism>
<dbReference type="Proteomes" id="UP001499951">
    <property type="component" value="Unassembled WGS sequence"/>
</dbReference>
<keyword evidence="3" id="KW-1185">Reference proteome</keyword>
<dbReference type="RefSeq" id="WP_166933160.1">
    <property type="nucleotide sequence ID" value="NZ_BAAADD010000003.1"/>
</dbReference>
<evidence type="ECO:0000313" key="3">
    <source>
        <dbReference type="Proteomes" id="UP001499951"/>
    </source>
</evidence>
<dbReference type="PROSITE" id="PS51688">
    <property type="entry name" value="ICA"/>
    <property type="match status" value="1"/>
</dbReference>
<gene>
    <name evidence="2" type="ORF">GCM10008942_13870</name>
</gene>